<evidence type="ECO:0000313" key="2">
    <source>
        <dbReference type="EMBL" id="BBB32293.1"/>
    </source>
</evidence>
<dbReference type="EMBL" id="AP017470">
    <property type="protein sequence ID" value="BBB32293.1"/>
    <property type="molecule type" value="Genomic_DNA"/>
</dbReference>
<dbReference type="Proteomes" id="UP000595564">
    <property type="component" value="Chromosome"/>
</dbReference>
<accession>A0A7R6PZ29</accession>
<evidence type="ECO:0000259" key="1">
    <source>
        <dbReference type="Pfam" id="PF14332"/>
    </source>
</evidence>
<dbReference type="InterPro" id="IPR025497">
    <property type="entry name" value="PatA-like_N"/>
</dbReference>
<organism evidence="2 3">
    <name type="scientific">Thermotomaculum hydrothermale</name>
    <dbReference type="NCBI Taxonomy" id="981385"/>
    <lineage>
        <taxon>Bacteria</taxon>
        <taxon>Pseudomonadati</taxon>
        <taxon>Acidobacteriota</taxon>
        <taxon>Holophagae</taxon>
        <taxon>Thermotomaculales</taxon>
        <taxon>Thermotomaculaceae</taxon>
        <taxon>Thermotomaculum</taxon>
    </lineage>
</organism>
<sequence>MALKGQIGNVGLNDIAQLLHLNKKTGMLKIDSNEAKGVLYFNNGNVVDAETQENTGEIAAYELFQAQSGTFEFIATPPHKKVTIKQTLHDLVLESARQKDTIKRLREVIPDNDLVFRAVVDPRLDSLQGNLSKEEIVLLNLLDGTRDVNDLVEDSGLSEFKVLTLLVDLYDKKYIETFEILKILEFEPITGMFISEDTAYVDTLVYNDWKDKLINESRMRVVKIKTQSKRFVVLKLSHKKKIGNKIKFTPSIAQKLKIKEGDKLIVKPISRNIPKDENEELLEDFFD</sequence>
<name>A0A7R6PZ29_9BACT</name>
<protein>
    <recommendedName>
        <fullName evidence="1">PatA-like N-terminal domain-containing protein</fullName>
    </recommendedName>
</protein>
<evidence type="ECO:0000313" key="3">
    <source>
        <dbReference type="Proteomes" id="UP000595564"/>
    </source>
</evidence>
<dbReference type="AlphaFoldDB" id="A0A7R6PZ29"/>
<dbReference type="PANTHER" id="PTHR36304:SF4">
    <property type="entry name" value="DUF4388 DOMAIN-CONTAINING PROTEIN"/>
    <property type="match status" value="1"/>
</dbReference>
<reference evidence="2 3" key="1">
    <citation type="journal article" date="2012" name="Extremophiles">
        <title>Thermotomaculum hydrothermale gen. nov., sp. nov., a novel heterotrophic thermophile within the phylum Acidobacteria from a deep-sea hydrothermal vent chimney in the Southern Okinawa Trough.</title>
        <authorList>
            <person name="Izumi H."/>
            <person name="Nunoura T."/>
            <person name="Miyazaki M."/>
            <person name="Mino S."/>
            <person name="Toki T."/>
            <person name="Takai K."/>
            <person name="Sako Y."/>
            <person name="Sawabe T."/>
            <person name="Nakagawa S."/>
        </authorList>
    </citation>
    <scope>NUCLEOTIDE SEQUENCE [LARGE SCALE GENOMIC DNA]</scope>
    <source>
        <strain evidence="2 3">AC55</strain>
    </source>
</reference>
<dbReference type="PANTHER" id="PTHR36304">
    <property type="entry name" value="DOMAIN GTPASE-ACTIVATING PROTEIN, PUTATIVE-RELATED-RELATED"/>
    <property type="match status" value="1"/>
</dbReference>
<keyword evidence="3" id="KW-1185">Reference proteome</keyword>
<dbReference type="KEGG" id="thyd:TTHT_0722"/>
<gene>
    <name evidence="2" type="ORF">TTHT_0722</name>
</gene>
<proteinExistence type="predicted"/>
<dbReference type="RefSeq" id="WP_201328637.1">
    <property type="nucleotide sequence ID" value="NZ_AP017470.1"/>
</dbReference>
<feature type="domain" description="PatA-like N-terminal" evidence="1">
    <location>
        <begin position="4"/>
        <end position="101"/>
    </location>
</feature>
<dbReference type="Pfam" id="PF14332">
    <property type="entry name" value="DUF4388"/>
    <property type="match status" value="1"/>
</dbReference>